<dbReference type="Pfam" id="PF02653">
    <property type="entry name" value="BPD_transp_2"/>
    <property type="match status" value="1"/>
</dbReference>
<evidence type="ECO:0000256" key="2">
    <source>
        <dbReference type="ARBA" id="ARBA00022448"/>
    </source>
</evidence>
<feature type="transmembrane region" description="Helical" evidence="9">
    <location>
        <begin position="208"/>
        <end position="230"/>
    </location>
</feature>
<evidence type="ECO:0000256" key="9">
    <source>
        <dbReference type="SAM" id="Phobius"/>
    </source>
</evidence>
<dbReference type="AlphaFoldDB" id="A0A426V0I8"/>
<feature type="transmembrane region" description="Helical" evidence="9">
    <location>
        <begin position="7"/>
        <end position="26"/>
    </location>
</feature>
<dbReference type="InterPro" id="IPR001851">
    <property type="entry name" value="ABC_transp_permease"/>
</dbReference>
<dbReference type="InterPro" id="IPR043428">
    <property type="entry name" value="LivM-like"/>
</dbReference>
<evidence type="ECO:0000256" key="4">
    <source>
        <dbReference type="ARBA" id="ARBA00022692"/>
    </source>
</evidence>
<evidence type="ECO:0000313" key="11">
    <source>
        <dbReference type="EMBL" id="RRS00363.1"/>
    </source>
</evidence>
<dbReference type="CDD" id="cd03219">
    <property type="entry name" value="ABC_Mj1267_LivG_branched"/>
    <property type="match status" value="1"/>
</dbReference>
<accession>A0A426V0I8</accession>
<evidence type="ECO:0000256" key="3">
    <source>
        <dbReference type="ARBA" id="ARBA00022475"/>
    </source>
</evidence>
<dbReference type="GO" id="GO:0015658">
    <property type="term" value="F:branched-chain amino acid transmembrane transporter activity"/>
    <property type="evidence" value="ECO:0007669"/>
    <property type="project" value="InterPro"/>
</dbReference>
<comment type="subcellular location">
    <subcellularLocation>
        <location evidence="1">Cell membrane</location>
        <topology evidence="1">Multi-pass membrane protein</topology>
    </subcellularLocation>
</comment>
<dbReference type="PROSITE" id="PS00211">
    <property type="entry name" value="ABC_TRANSPORTER_1"/>
    <property type="match status" value="1"/>
</dbReference>
<dbReference type="InterPro" id="IPR003593">
    <property type="entry name" value="AAA+_ATPase"/>
</dbReference>
<dbReference type="EMBL" id="RSEB01000002">
    <property type="protein sequence ID" value="RRS00363.1"/>
    <property type="molecule type" value="Genomic_DNA"/>
</dbReference>
<dbReference type="Proteomes" id="UP000277256">
    <property type="component" value="Unassembled WGS sequence"/>
</dbReference>
<dbReference type="Gene3D" id="3.40.50.300">
    <property type="entry name" value="P-loop containing nucleotide triphosphate hydrolases"/>
    <property type="match status" value="1"/>
</dbReference>
<dbReference type="CDD" id="cd06581">
    <property type="entry name" value="TM_PBP1_LivM_like"/>
    <property type="match status" value="1"/>
</dbReference>
<dbReference type="InterPro" id="IPR027417">
    <property type="entry name" value="P-loop_NTPase"/>
</dbReference>
<keyword evidence="7 9" id="KW-1133">Transmembrane helix</keyword>
<feature type="transmembrane region" description="Helical" evidence="9">
    <location>
        <begin position="90"/>
        <end position="112"/>
    </location>
</feature>
<name>A0A426V0I8_9ACTN</name>
<feature type="transmembrane region" description="Helical" evidence="9">
    <location>
        <begin position="62"/>
        <end position="84"/>
    </location>
</feature>
<feature type="transmembrane region" description="Helical" evidence="9">
    <location>
        <begin position="124"/>
        <end position="142"/>
    </location>
</feature>
<dbReference type="GO" id="GO:0005524">
    <property type="term" value="F:ATP binding"/>
    <property type="evidence" value="ECO:0007669"/>
    <property type="project" value="UniProtKB-KW"/>
</dbReference>
<keyword evidence="3" id="KW-1003">Cell membrane</keyword>
<comment type="caution">
    <text evidence="11">The sequence shown here is derived from an EMBL/GenBank/DDBJ whole genome shotgun (WGS) entry which is preliminary data.</text>
</comment>
<dbReference type="InterPro" id="IPR051120">
    <property type="entry name" value="ABC_AA/LPS_Transport"/>
</dbReference>
<feature type="domain" description="ABC transporter" evidence="10">
    <location>
        <begin position="306"/>
        <end position="552"/>
    </location>
</feature>
<dbReference type="Pfam" id="PF00005">
    <property type="entry name" value="ABC_tran"/>
    <property type="match status" value="1"/>
</dbReference>
<sequence>MLEGYNTIITVIALGAILAYSFHVVLMAGQLSLGQAGFASLAAYTSTLVVPAEPIAGSISPVVVGLPVGAAVGAAAAFVVGLPVLRLRGVFLAIATIAFGEMVRVVVNNAEWTNGALGLRVDKWVTFDFAWIIVAVLAYLFWRLGPSRSGRAFAAVREDELAAGSMGVDVVRTRMASFIASGAIAGVYGVLFAYFFGRLTPATFDFSLTVNGLVTAVLGGYLVFFGPVLGAGFLTAVPEVQKALGLEAGWIHPLVTGALLLAVILFLPGGLSTLFSRMRPAPRRPGPDYAPLDALDPLPDRGTPIAEVRGLAKRYGAVDAVRGVDLEIRSGEVLGIIGPNGAGKTTLVNMISGLEPPTAGEGTILGVPLGSRPHRFAQAGVSRTFQHSKLFERLTVLDNVLVGTHVVSRPTYLRRLAWLPSARRDERRALALAWAQLERVGLADRAGLRPGALSYGDRRRLEIARALAAHPTLLILDEPAAGMNHVEAAELASLIRGLADDGVTVLFIEHNVKMVLEACTRLVVLDFGAVIAEGEPREVAADPRVVEAYLGAEAADDEETEHV</sequence>
<feature type="transmembrane region" description="Helical" evidence="9">
    <location>
        <begin position="175"/>
        <end position="196"/>
    </location>
</feature>
<evidence type="ECO:0000259" key="10">
    <source>
        <dbReference type="PROSITE" id="PS50893"/>
    </source>
</evidence>
<feature type="transmembrane region" description="Helical" evidence="9">
    <location>
        <begin position="250"/>
        <end position="275"/>
    </location>
</feature>
<proteinExistence type="predicted"/>
<evidence type="ECO:0000256" key="6">
    <source>
        <dbReference type="ARBA" id="ARBA00022840"/>
    </source>
</evidence>
<dbReference type="InterPro" id="IPR017871">
    <property type="entry name" value="ABC_transporter-like_CS"/>
</dbReference>
<keyword evidence="6 11" id="KW-0067">ATP-binding</keyword>
<evidence type="ECO:0000256" key="7">
    <source>
        <dbReference type="ARBA" id="ARBA00022989"/>
    </source>
</evidence>
<evidence type="ECO:0000256" key="1">
    <source>
        <dbReference type="ARBA" id="ARBA00004651"/>
    </source>
</evidence>
<protein>
    <submittedName>
        <fullName evidence="11">Branched-chain amino acid ABC transporter ATP-binding protein/permease</fullName>
    </submittedName>
</protein>
<dbReference type="SUPFAM" id="SSF52540">
    <property type="entry name" value="P-loop containing nucleoside triphosphate hydrolases"/>
    <property type="match status" value="1"/>
</dbReference>
<dbReference type="GO" id="GO:0016887">
    <property type="term" value="F:ATP hydrolysis activity"/>
    <property type="evidence" value="ECO:0007669"/>
    <property type="project" value="InterPro"/>
</dbReference>
<dbReference type="Pfam" id="PF12399">
    <property type="entry name" value="BCA_ABC_TP_C"/>
    <property type="match status" value="1"/>
</dbReference>
<evidence type="ECO:0000313" key="12">
    <source>
        <dbReference type="Proteomes" id="UP000277256"/>
    </source>
</evidence>
<dbReference type="OrthoDB" id="9805514at2"/>
<dbReference type="PANTHER" id="PTHR45772">
    <property type="entry name" value="CONSERVED COMPONENT OF ABC TRANSPORTER FOR NATURAL AMINO ACIDS-RELATED"/>
    <property type="match status" value="1"/>
</dbReference>
<reference evidence="11 12" key="1">
    <citation type="submission" date="2018-12" db="EMBL/GenBank/DDBJ databases">
        <title>Glycomyces sp. YIM 121974 draft genome.</title>
        <authorList>
            <person name="Li Q."/>
        </authorList>
    </citation>
    <scope>NUCLEOTIDE SEQUENCE [LARGE SCALE GENOMIC DNA]</scope>
    <source>
        <strain evidence="11 12">YIM 121974</strain>
    </source>
</reference>
<dbReference type="InterPro" id="IPR003439">
    <property type="entry name" value="ABC_transporter-like_ATP-bd"/>
</dbReference>
<keyword evidence="5" id="KW-0547">Nucleotide-binding</keyword>
<dbReference type="RefSeq" id="WP_125247042.1">
    <property type="nucleotide sequence ID" value="NZ_RSEB01000002.1"/>
</dbReference>
<dbReference type="PANTHER" id="PTHR45772:SF9">
    <property type="entry name" value="CONSERVED COMPONENT OF ABC TRANSPORTER FOR NATURAL AMINO ACIDS"/>
    <property type="match status" value="1"/>
</dbReference>
<keyword evidence="2" id="KW-0813">Transport</keyword>
<keyword evidence="4 9" id="KW-0812">Transmembrane</keyword>
<keyword evidence="12" id="KW-1185">Reference proteome</keyword>
<dbReference type="GO" id="GO:0005886">
    <property type="term" value="C:plasma membrane"/>
    <property type="evidence" value="ECO:0007669"/>
    <property type="project" value="UniProtKB-SubCell"/>
</dbReference>
<organism evidence="11 12">
    <name type="scientific">Glycomyces terrestris</name>
    <dbReference type="NCBI Taxonomy" id="2493553"/>
    <lineage>
        <taxon>Bacteria</taxon>
        <taxon>Bacillati</taxon>
        <taxon>Actinomycetota</taxon>
        <taxon>Actinomycetes</taxon>
        <taxon>Glycomycetales</taxon>
        <taxon>Glycomycetaceae</taxon>
        <taxon>Glycomyces</taxon>
    </lineage>
</organism>
<dbReference type="SMART" id="SM00382">
    <property type="entry name" value="AAA"/>
    <property type="match status" value="1"/>
</dbReference>
<dbReference type="PROSITE" id="PS50893">
    <property type="entry name" value="ABC_TRANSPORTER_2"/>
    <property type="match status" value="1"/>
</dbReference>
<dbReference type="InterPro" id="IPR032823">
    <property type="entry name" value="BCA_ABC_TP_C"/>
</dbReference>
<evidence type="ECO:0000256" key="8">
    <source>
        <dbReference type="ARBA" id="ARBA00023136"/>
    </source>
</evidence>
<evidence type="ECO:0000256" key="5">
    <source>
        <dbReference type="ARBA" id="ARBA00022741"/>
    </source>
</evidence>
<gene>
    <name evidence="11" type="ORF">EIW28_07250</name>
</gene>
<keyword evidence="8 9" id="KW-0472">Membrane</keyword>